<keyword evidence="6" id="KW-1185">Reference proteome</keyword>
<comment type="caution">
    <text evidence="5">The sequence shown here is derived from an EMBL/GenBank/DDBJ whole genome shotgun (WGS) entry which is preliminary data.</text>
</comment>
<dbReference type="PIRSF" id="PIRSF028757">
    <property type="entry name" value="LD-carboxypeptidase"/>
    <property type="match status" value="1"/>
</dbReference>
<accession>A0A0F4PL62</accession>
<feature type="domain" description="LD-carboxypeptidase C-terminal" evidence="4">
    <location>
        <begin position="206"/>
        <end position="322"/>
    </location>
</feature>
<dbReference type="PATRIC" id="fig|151081.8.peg.3245"/>
<evidence type="ECO:0000256" key="2">
    <source>
        <dbReference type="ARBA" id="ARBA00022801"/>
    </source>
</evidence>
<keyword evidence="2" id="KW-0378">Hydrolase</keyword>
<name>A0A0F4PL62_9GAMM</name>
<dbReference type="InterPro" id="IPR040921">
    <property type="entry name" value="Peptidase_S66C"/>
</dbReference>
<dbReference type="InterPro" id="IPR027461">
    <property type="entry name" value="Carboxypeptidase_A_C_sf"/>
</dbReference>
<dbReference type="Proteomes" id="UP000033664">
    <property type="component" value="Unassembled WGS sequence"/>
</dbReference>
<dbReference type="SUPFAM" id="SSF52317">
    <property type="entry name" value="Class I glutamine amidotransferase-like"/>
    <property type="match status" value="1"/>
</dbReference>
<feature type="domain" description="LD-carboxypeptidase N-terminal" evidence="3">
    <location>
        <begin position="13"/>
        <end position="131"/>
    </location>
</feature>
<dbReference type="Gene3D" id="3.50.30.60">
    <property type="entry name" value="LD-carboxypeptidase A C-terminal domain-like"/>
    <property type="match status" value="1"/>
</dbReference>
<dbReference type="AlphaFoldDB" id="A0A0F4PL62"/>
<evidence type="ECO:0000313" key="6">
    <source>
        <dbReference type="Proteomes" id="UP000033664"/>
    </source>
</evidence>
<evidence type="ECO:0008006" key="7">
    <source>
        <dbReference type="Google" id="ProtNLM"/>
    </source>
</evidence>
<comment type="similarity">
    <text evidence="1">Belongs to the peptidase S66 family.</text>
</comment>
<dbReference type="InterPro" id="IPR003507">
    <property type="entry name" value="S66_fam"/>
</dbReference>
<dbReference type="Gene3D" id="3.40.50.10740">
    <property type="entry name" value="Class I glutamine amidotransferase-like"/>
    <property type="match status" value="1"/>
</dbReference>
<dbReference type="GeneID" id="58230294"/>
<gene>
    <name evidence="5" type="ORF">TW72_17505</name>
</gene>
<dbReference type="SUPFAM" id="SSF141986">
    <property type="entry name" value="LD-carboxypeptidase A C-terminal domain-like"/>
    <property type="match status" value="1"/>
</dbReference>
<dbReference type="Pfam" id="PF17676">
    <property type="entry name" value="Peptidase_S66C"/>
    <property type="match status" value="1"/>
</dbReference>
<organism evidence="5 6">
    <name type="scientific">Pseudoalteromonas ruthenica</name>
    <dbReference type="NCBI Taxonomy" id="151081"/>
    <lineage>
        <taxon>Bacteria</taxon>
        <taxon>Pseudomonadati</taxon>
        <taxon>Pseudomonadota</taxon>
        <taxon>Gammaproteobacteria</taxon>
        <taxon>Alteromonadales</taxon>
        <taxon>Pseudoalteromonadaceae</taxon>
        <taxon>Pseudoalteromonas</taxon>
    </lineage>
</organism>
<proteinExistence type="inferred from homology"/>
<dbReference type="EMBL" id="JXXZ01000019">
    <property type="protein sequence ID" value="KJY96142.1"/>
    <property type="molecule type" value="Genomic_DNA"/>
</dbReference>
<dbReference type="Pfam" id="PF02016">
    <property type="entry name" value="Peptidase_S66"/>
    <property type="match status" value="1"/>
</dbReference>
<evidence type="ECO:0000313" key="5">
    <source>
        <dbReference type="EMBL" id="KJY96142.1"/>
    </source>
</evidence>
<dbReference type="GO" id="GO:0016787">
    <property type="term" value="F:hydrolase activity"/>
    <property type="evidence" value="ECO:0007669"/>
    <property type="project" value="UniProtKB-KW"/>
</dbReference>
<dbReference type="PANTHER" id="PTHR30237:SF5">
    <property type="entry name" value="CARBOXYPEPTIDASE VC_A0337-RELATED"/>
    <property type="match status" value="1"/>
</dbReference>
<dbReference type="InterPro" id="IPR029062">
    <property type="entry name" value="Class_I_gatase-like"/>
</dbReference>
<protein>
    <recommendedName>
        <fullName evidence="7">LD-carboxypeptidase</fullName>
    </recommendedName>
</protein>
<sequence length="338" mass="36818">MRYPAPLKPGDTIVVAAISSGVDAPFWPRLDYVLEGLKQRGFQVREGDSLRKQGLVSASPEARANELMALLLDETVAAIMPPWGGDFALDLLPHLDFDALANAAPKWLTGFSDISTISAVLSYRCHWATMHCANLMQLGINDCSAQVEQVFTALNLSLGQQLQQRSSQYYQATHPNYRTHPKAVFKGDTPTHTRMLSGAHSAQFAGRLIGGCADTLFPLLCSSLLDLKQWRAHNNQGVILYLENAELSPAQFARGLLAVRATGGLENLSGIILGRSLCLGQGDFSYYDALDYALQGAACPVVIDADIGHVAPNWVMINGADTECEFKQGELSLVQHYR</sequence>
<dbReference type="PANTHER" id="PTHR30237">
    <property type="entry name" value="MURAMOYLTETRAPEPTIDE CARBOXYPEPTIDASE"/>
    <property type="match status" value="1"/>
</dbReference>
<evidence type="ECO:0000259" key="3">
    <source>
        <dbReference type="Pfam" id="PF02016"/>
    </source>
</evidence>
<dbReference type="InterPro" id="IPR027478">
    <property type="entry name" value="LdcA_N"/>
</dbReference>
<evidence type="ECO:0000256" key="1">
    <source>
        <dbReference type="ARBA" id="ARBA00010233"/>
    </source>
</evidence>
<reference evidence="5 6" key="1">
    <citation type="journal article" date="2015" name="BMC Genomics">
        <title>Genome mining reveals unlocked bioactive potential of marine Gram-negative bacteria.</title>
        <authorList>
            <person name="Machado H."/>
            <person name="Sonnenschein E.C."/>
            <person name="Melchiorsen J."/>
            <person name="Gram L."/>
        </authorList>
    </citation>
    <scope>NUCLEOTIDE SEQUENCE [LARGE SCALE GENOMIC DNA]</scope>
    <source>
        <strain evidence="5 6">S3137</strain>
    </source>
</reference>
<dbReference type="OrthoDB" id="9807329at2"/>
<dbReference type="CDD" id="cd07062">
    <property type="entry name" value="Peptidase_S66_mccF_like"/>
    <property type="match status" value="1"/>
</dbReference>
<evidence type="ECO:0000259" key="4">
    <source>
        <dbReference type="Pfam" id="PF17676"/>
    </source>
</evidence>
<dbReference type="RefSeq" id="WP_045980326.1">
    <property type="nucleotide sequence ID" value="NZ_JXXY01000017.1"/>
</dbReference>
<dbReference type="eggNOG" id="COG1619">
    <property type="taxonomic scope" value="Bacteria"/>
</dbReference>
<dbReference type="InterPro" id="IPR040449">
    <property type="entry name" value="Peptidase_S66_N"/>
</dbReference>